<accession>A0ABN7ACQ4</accession>
<name>A0ABN7ACQ4_9HEMI</name>
<keyword evidence="2" id="KW-1185">Reference proteome</keyword>
<organism evidence="1 2">
    <name type="scientific">Nesidiocoris tenuis</name>
    <dbReference type="NCBI Taxonomy" id="355587"/>
    <lineage>
        <taxon>Eukaryota</taxon>
        <taxon>Metazoa</taxon>
        <taxon>Ecdysozoa</taxon>
        <taxon>Arthropoda</taxon>
        <taxon>Hexapoda</taxon>
        <taxon>Insecta</taxon>
        <taxon>Pterygota</taxon>
        <taxon>Neoptera</taxon>
        <taxon>Paraneoptera</taxon>
        <taxon>Hemiptera</taxon>
        <taxon>Heteroptera</taxon>
        <taxon>Panheteroptera</taxon>
        <taxon>Cimicomorpha</taxon>
        <taxon>Miridae</taxon>
        <taxon>Dicyphina</taxon>
        <taxon>Nesidiocoris</taxon>
    </lineage>
</organism>
<dbReference type="EMBL" id="AP028909">
    <property type="protein sequence ID" value="BES88042.1"/>
    <property type="molecule type" value="Genomic_DNA"/>
</dbReference>
<sequence>MTCSRDALTNTRRARESPPYDISPLVLWSGANTNSTVPDKDRDQSWTVGLAEGATVMQFHGRDKIKNLVNTRRERTRLDSNCYSSW</sequence>
<proteinExistence type="predicted"/>
<gene>
    <name evidence="1" type="ORF">NTJ_00848</name>
</gene>
<evidence type="ECO:0000313" key="1">
    <source>
        <dbReference type="EMBL" id="BES88042.1"/>
    </source>
</evidence>
<evidence type="ECO:0000313" key="2">
    <source>
        <dbReference type="Proteomes" id="UP001307889"/>
    </source>
</evidence>
<dbReference type="Proteomes" id="UP001307889">
    <property type="component" value="Chromosome 1"/>
</dbReference>
<reference evidence="1 2" key="1">
    <citation type="submission" date="2023-09" db="EMBL/GenBank/DDBJ databases">
        <title>Nesidiocoris tenuis whole genome shotgun sequence.</title>
        <authorList>
            <person name="Shibata T."/>
            <person name="Shimoda M."/>
            <person name="Kobayashi T."/>
            <person name="Uehara T."/>
        </authorList>
    </citation>
    <scope>NUCLEOTIDE SEQUENCE [LARGE SCALE GENOMIC DNA]</scope>
    <source>
        <strain evidence="1 2">Japan</strain>
    </source>
</reference>
<protein>
    <submittedName>
        <fullName evidence="1">Uncharacterized protein</fullName>
    </submittedName>
</protein>